<gene>
    <name evidence="1" type="ORF">DVJ77_02910</name>
</gene>
<organism evidence="1 2">
    <name type="scientific">Dyella tabacisoli</name>
    <dbReference type="NCBI Taxonomy" id="2282381"/>
    <lineage>
        <taxon>Bacteria</taxon>
        <taxon>Pseudomonadati</taxon>
        <taxon>Pseudomonadota</taxon>
        <taxon>Gammaproteobacteria</taxon>
        <taxon>Lysobacterales</taxon>
        <taxon>Rhodanobacteraceae</taxon>
        <taxon>Dyella</taxon>
    </lineage>
</organism>
<dbReference type="EMBL" id="QQAH01000001">
    <property type="protein sequence ID" value="RDD83542.1"/>
    <property type="molecule type" value="Genomic_DNA"/>
</dbReference>
<name>A0A369US10_9GAMM</name>
<dbReference type="AlphaFoldDB" id="A0A369US10"/>
<protein>
    <submittedName>
        <fullName evidence="1">Uncharacterized protein</fullName>
    </submittedName>
</protein>
<comment type="caution">
    <text evidence="1">The sequence shown here is derived from an EMBL/GenBank/DDBJ whole genome shotgun (WGS) entry which is preliminary data.</text>
</comment>
<keyword evidence="2" id="KW-1185">Reference proteome</keyword>
<proteinExistence type="predicted"/>
<evidence type="ECO:0000313" key="1">
    <source>
        <dbReference type="EMBL" id="RDD83542.1"/>
    </source>
</evidence>
<accession>A0A369US10</accession>
<sequence>MSAFGPKRTLLMVLIKGVREGRMKIQILAIASAALAVAGLPCLGAAKAKGDPLCSPLRAFVASVKKGESRTLEFHTSWGSDFKDSSSQGYVFAAKRCTFSSYEPARSVCDYLMDHGAIEFSGNNAKDVIVCLAPATQFSSRVSLDRVDVSFYYGTESRGSNIEVSFAEDSKIGGHGADGDS</sequence>
<dbReference type="Proteomes" id="UP000253782">
    <property type="component" value="Unassembled WGS sequence"/>
</dbReference>
<dbReference type="OrthoDB" id="6000635at2"/>
<evidence type="ECO:0000313" key="2">
    <source>
        <dbReference type="Proteomes" id="UP000253782"/>
    </source>
</evidence>
<reference evidence="1 2" key="1">
    <citation type="submission" date="2018-07" db="EMBL/GenBank/DDBJ databases">
        <title>Dyella tabacisoli L4-6T, whole genome shotgun sequence.</title>
        <authorList>
            <person name="Zhou X.-K."/>
            <person name="Li W.-J."/>
            <person name="Duan Y.-Q."/>
        </authorList>
    </citation>
    <scope>NUCLEOTIDE SEQUENCE [LARGE SCALE GENOMIC DNA]</scope>
    <source>
        <strain evidence="1 2">L4-6</strain>
    </source>
</reference>